<keyword evidence="5 7" id="KW-0067">ATP-binding</keyword>
<evidence type="ECO:0000256" key="4">
    <source>
        <dbReference type="ARBA" id="ARBA00022777"/>
    </source>
</evidence>
<dbReference type="InterPro" id="IPR017441">
    <property type="entry name" value="Protein_kinase_ATP_BS"/>
</dbReference>
<feature type="binding site" evidence="7">
    <location>
        <begin position="119"/>
        <end position="121"/>
    </location>
    <ligand>
        <name>ATP</name>
        <dbReference type="ChEBI" id="CHEBI:30616"/>
    </ligand>
</feature>
<gene>
    <name evidence="13" type="ORF">CCAE0312_LOCUS5644</name>
</gene>
<dbReference type="Pfam" id="PF00069">
    <property type="entry name" value="Pkinase"/>
    <property type="match status" value="1"/>
</dbReference>
<evidence type="ECO:0000256" key="10">
    <source>
        <dbReference type="RuleBase" id="RU000304"/>
    </source>
</evidence>
<dbReference type="InterPro" id="IPR000719">
    <property type="entry name" value="Prot_kinase_dom"/>
</dbReference>
<dbReference type="InterPro" id="IPR030616">
    <property type="entry name" value="Aur-like"/>
</dbReference>
<evidence type="ECO:0000256" key="8">
    <source>
        <dbReference type="PIRSR" id="PIRSR630616-3"/>
    </source>
</evidence>
<dbReference type="AlphaFoldDB" id="A0A7S1TDS8"/>
<dbReference type="GO" id="GO:0004674">
    <property type="term" value="F:protein serine/threonine kinase activity"/>
    <property type="evidence" value="ECO:0007669"/>
    <property type="project" value="UniProtKB-KW"/>
</dbReference>
<feature type="active site" description="Proton acceptor" evidence="6">
    <location>
        <position position="164"/>
    </location>
</feature>
<dbReference type="InterPro" id="IPR008271">
    <property type="entry name" value="Ser/Thr_kinase_AS"/>
</dbReference>
<organism evidence="13">
    <name type="scientific">Compsopogon caeruleus</name>
    <dbReference type="NCBI Taxonomy" id="31354"/>
    <lineage>
        <taxon>Eukaryota</taxon>
        <taxon>Rhodophyta</taxon>
        <taxon>Compsopogonophyceae</taxon>
        <taxon>Compsopogonales</taxon>
        <taxon>Compsopogonaceae</taxon>
        <taxon>Compsopogon</taxon>
    </lineage>
</organism>
<proteinExistence type="inferred from homology"/>
<evidence type="ECO:0000259" key="12">
    <source>
        <dbReference type="PROSITE" id="PS50011"/>
    </source>
</evidence>
<dbReference type="SMART" id="SM00220">
    <property type="entry name" value="S_TKc"/>
    <property type="match status" value="1"/>
</dbReference>
<evidence type="ECO:0000256" key="1">
    <source>
        <dbReference type="ARBA" id="ARBA00022527"/>
    </source>
</evidence>
<dbReference type="SUPFAM" id="SSF56112">
    <property type="entry name" value="Protein kinase-like (PK-like)"/>
    <property type="match status" value="1"/>
</dbReference>
<keyword evidence="4" id="KW-0418">Kinase</keyword>
<protein>
    <recommendedName>
        <fullName evidence="12">Protein kinase domain-containing protein</fullName>
    </recommendedName>
</protein>
<feature type="region of interest" description="Disordered" evidence="11">
    <location>
        <begin position="1"/>
        <end position="28"/>
    </location>
</feature>
<feature type="compositionally biased region" description="Polar residues" evidence="11">
    <location>
        <begin position="300"/>
        <end position="310"/>
    </location>
</feature>
<dbReference type="Gene3D" id="1.10.510.10">
    <property type="entry name" value="Transferase(Phosphotransferase) domain 1"/>
    <property type="match status" value="1"/>
</dbReference>
<feature type="compositionally biased region" description="Polar residues" evidence="11">
    <location>
        <begin position="318"/>
        <end position="329"/>
    </location>
</feature>
<feature type="cross-link" description="Glycyl lysine isopeptide (Lys-Gly) (interchain with G-Cter in SUMO2)" evidence="8">
    <location>
        <position position="166"/>
    </location>
</feature>
<feature type="domain" description="Protein kinase" evidence="12">
    <location>
        <begin position="41"/>
        <end position="297"/>
    </location>
</feature>
<accession>A0A7S1TDS8</accession>
<comment type="similarity">
    <text evidence="10">Belongs to the protein kinase superfamily.</text>
</comment>
<sequence>MLKRFWSSRTEMASTDPVSSPPTESESPRAIFKKDRVDELYAIEKLVGEGNYAEVYRARCRVTKEKVAIKRLMRKPGDKEQALSIEREELYMGKDINHPNVIRLRHMFKTPRMVCIVQDLADCGDIAKYMKREKHFSEKDAKVILVQVLKGLAHLHDHGVVHRDIKPGNILFSTNGDVKIADFGLSAIIKEGETTTTGMYGTPYYAAPEVFRNEHYTTVADMWSLGVMVYFMLSGSQAFEAENSRAVKARVLQGTFDMESGLWSSISAEAKSFISRLIEMDPKKRATAEQAQLLPWITDSLPNNSASSIPPTDKKDNSSSPRAITEFTG</sequence>
<dbReference type="GO" id="GO:0005524">
    <property type="term" value="F:ATP binding"/>
    <property type="evidence" value="ECO:0007669"/>
    <property type="project" value="UniProtKB-UniRule"/>
</dbReference>
<evidence type="ECO:0000256" key="2">
    <source>
        <dbReference type="ARBA" id="ARBA00022679"/>
    </source>
</evidence>
<evidence type="ECO:0000256" key="9">
    <source>
        <dbReference type="PROSITE-ProRule" id="PRU10141"/>
    </source>
</evidence>
<keyword evidence="3 7" id="KW-0547">Nucleotide-binding</keyword>
<feature type="compositionally biased region" description="Low complexity" evidence="11">
    <location>
        <begin position="14"/>
        <end position="25"/>
    </location>
</feature>
<evidence type="ECO:0000256" key="5">
    <source>
        <dbReference type="ARBA" id="ARBA00022840"/>
    </source>
</evidence>
<feature type="binding site" evidence="7 9">
    <location>
        <position position="70"/>
    </location>
    <ligand>
        <name>ATP</name>
        <dbReference type="ChEBI" id="CHEBI:30616"/>
    </ligand>
</feature>
<dbReference type="PANTHER" id="PTHR24350">
    <property type="entry name" value="SERINE/THREONINE-PROTEIN KINASE IAL-RELATED"/>
    <property type="match status" value="1"/>
</dbReference>
<dbReference type="EMBL" id="HBGH01010250">
    <property type="protein sequence ID" value="CAD9233558.1"/>
    <property type="molecule type" value="Transcribed_RNA"/>
</dbReference>
<dbReference type="FunFam" id="1.10.510.10:FF:000571">
    <property type="entry name" value="Maternal embryonic leucine zipper kinase"/>
    <property type="match status" value="1"/>
</dbReference>
<dbReference type="PROSITE" id="PS00108">
    <property type="entry name" value="PROTEIN_KINASE_ST"/>
    <property type="match status" value="1"/>
</dbReference>
<feature type="binding site" evidence="7">
    <location>
        <position position="182"/>
    </location>
    <ligand>
        <name>ATP</name>
        <dbReference type="ChEBI" id="CHEBI:30616"/>
    </ligand>
</feature>
<name>A0A7S1TDS8_9RHOD</name>
<dbReference type="CDD" id="cd05117">
    <property type="entry name" value="STKc_CAMK"/>
    <property type="match status" value="1"/>
</dbReference>
<evidence type="ECO:0000313" key="13">
    <source>
        <dbReference type="EMBL" id="CAD9233558.1"/>
    </source>
</evidence>
<dbReference type="PROSITE" id="PS00107">
    <property type="entry name" value="PROTEIN_KINASE_ATP"/>
    <property type="match status" value="1"/>
</dbReference>
<feature type="region of interest" description="Disordered" evidence="11">
    <location>
        <begin position="299"/>
        <end position="329"/>
    </location>
</feature>
<reference evidence="13" key="1">
    <citation type="submission" date="2021-01" db="EMBL/GenBank/DDBJ databases">
        <authorList>
            <person name="Corre E."/>
            <person name="Pelletier E."/>
            <person name="Niang G."/>
            <person name="Scheremetjew M."/>
            <person name="Finn R."/>
            <person name="Kale V."/>
            <person name="Holt S."/>
            <person name="Cochrane G."/>
            <person name="Meng A."/>
            <person name="Brown T."/>
            <person name="Cohen L."/>
        </authorList>
    </citation>
    <scope>NUCLEOTIDE SEQUENCE</scope>
    <source>
        <strain evidence="13">SAG 36.94</strain>
    </source>
</reference>
<evidence type="ECO:0000256" key="6">
    <source>
        <dbReference type="PIRSR" id="PIRSR630616-1"/>
    </source>
</evidence>
<keyword evidence="2" id="KW-0808">Transferase</keyword>
<dbReference type="InterPro" id="IPR011009">
    <property type="entry name" value="Kinase-like_dom_sf"/>
</dbReference>
<dbReference type="PROSITE" id="PS50011">
    <property type="entry name" value="PROTEIN_KINASE_DOM"/>
    <property type="match status" value="1"/>
</dbReference>
<evidence type="ECO:0000256" key="3">
    <source>
        <dbReference type="ARBA" id="ARBA00022741"/>
    </source>
</evidence>
<keyword evidence="1 10" id="KW-0723">Serine/threonine-protein kinase</keyword>
<evidence type="ECO:0000256" key="7">
    <source>
        <dbReference type="PIRSR" id="PIRSR630616-2"/>
    </source>
</evidence>
<evidence type="ECO:0000256" key="11">
    <source>
        <dbReference type="SAM" id="MobiDB-lite"/>
    </source>
</evidence>